<keyword evidence="2" id="KW-1185">Reference proteome</keyword>
<dbReference type="GO" id="GO:0016791">
    <property type="term" value="F:phosphatase activity"/>
    <property type="evidence" value="ECO:0007669"/>
    <property type="project" value="TreeGrafter"/>
</dbReference>
<dbReference type="EMBL" id="JNVM01000031">
    <property type="protein sequence ID" value="KEQ22781.1"/>
    <property type="molecule type" value="Genomic_DNA"/>
</dbReference>
<dbReference type="AlphaFoldDB" id="A0A081NWF8"/>
<accession>A0A081NWF8</accession>
<name>A0A081NWF8_9BACL</name>
<comment type="caution">
    <text evidence="1">The sequence shown here is derived from an EMBL/GenBank/DDBJ whole genome shotgun (WGS) entry which is preliminary data.</text>
</comment>
<dbReference type="SUPFAM" id="SSF56784">
    <property type="entry name" value="HAD-like"/>
    <property type="match status" value="1"/>
</dbReference>
<reference evidence="1 2" key="1">
    <citation type="submission" date="2014-06" db="EMBL/GenBank/DDBJ databases">
        <title>Draft genome sequence of Paenibacillus sp. MSt1.</title>
        <authorList>
            <person name="Aw Y.K."/>
            <person name="Ong K.S."/>
            <person name="Gan H.M."/>
            <person name="Lee S.M."/>
        </authorList>
    </citation>
    <scope>NUCLEOTIDE SEQUENCE [LARGE SCALE GENOMIC DNA]</scope>
    <source>
        <strain evidence="1 2">MSt1</strain>
    </source>
</reference>
<dbReference type="eggNOG" id="COG0561">
    <property type="taxonomic scope" value="Bacteria"/>
</dbReference>
<dbReference type="Proteomes" id="UP000028123">
    <property type="component" value="Unassembled WGS sequence"/>
</dbReference>
<dbReference type="GO" id="GO:0005829">
    <property type="term" value="C:cytosol"/>
    <property type="evidence" value="ECO:0007669"/>
    <property type="project" value="TreeGrafter"/>
</dbReference>
<evidence type="ECO:0000313" key="1">
    <source>
        <dbReference type="EMBL" id="KEQ22781.1"/>
    </source>
</evidence>
<dbReference type="OrthoDB" id="9781413at2"/>
<dbReference type="InterPro" id="IPR023214">
    <property type="entry name" value="HAD_sf"/>
</dbReference>
<evidence type="ECO:0000313" key="2">
    <source>
        <dbReference type="Proteomes" id="UP000028123"/>
    </source>
</evidence>
<proteinExistence type="predicted"/>
<organism evidence="1 2">
    <name type="scientific">Paenibacillus tyrfis</name>
    <dbReference type="NCBI Taxonomy" id="1501230"/>
    <lineage>
        <taxon>Bacteria</taxon>
        <taxon>Bacillati</taxon>
        <taxon>Bacillota</taxon>
        <taxon>Bacilli</taxon>
        <taxon>Bacillales</taxon>
        <taxon>Paenibacillaceae</taxon>
        <taxon>Paenibacillus</taxon>
    </lineage>
</organism>
<dbReference type="PANTHER" id="PTHR10000">
    <property type="entry name" value="PHOSPHOSERINE PHOSPHATASE"/>
    <property type="match status" value="1"/>
</dbReference>
<gene>
    <name evidence="1" type="ORF">ET33_20715</name>
</gene>
<dbReference type="Gene3D" id="3.40.50.1000">
    <property type="entry name" value="HAD superfamily/HAD-like"/>
    <property type="match status" value="1"/>
</dbReference>
<dbReference type="PANTHER" id="PTHR10000:SF8">
    <property type="entry name" value="HAD SUPERFAMILY HYDROLASE-LIKE, TYPE 3"/>
    <property type="match status" value="1"/>
</dbReference>
<sequence>MMSNESSKENVVQYILRTLGLTMSDALCLGDDYNDLGLFQFCGYSVAMGNAIKELQDIANEITETNDNDGVALILERFAGSQKS</sequence>
<dbReference type="GO" id="GO:0000287">
    <property type="term" value="F:magnesium ion binding"/>
    <property type="evidence" value="ECO:0007669"/>
    <property type="project" value="TreeGrafter"/>
</dbReference>
<protein>
    <submittedName>
        <fullName evidence="1">Uncharacterized protein</fullName>
    </submittedName>
</protein>
<dbReference type="Pfam" id="PF08282">
    <property type="entry name" value="Hydrolase_3"/>
    <property type="match status" value="1"/>
</dbReference>
<dbReference type="InterPro" id="IPR036412">
    <property type="entry name" value="HAD-like_sf"/>
</dbReference>